<accession>A0A367IY12</accession>
<evidence type="ECO:0000313" key="2">
    <source>
        <dbReference type="Proteomes" id="UP000252139"/>
    </source>
</evidence>
<protein>
    <submittedName>
        <fullName evidence="1">Uncharacterized protein</fullName>
    </submittedName>
</protein>
<dbReference type="EMBL" id="PJQL01002996">
    <property type="protein sequence ID" value="RCH82489.1"/>
    <property type="molecule type" value="Genomic_DNA"/>
</dbReference>
<reference evidence="1 2" key="1">
    <citation type="journal article" date="2018" name="G3 (Bethesda)">
        <title>Phylogenetic and Phylogenomic Definition of Rhizopus Species.</title>
        <authorList>
            <person name="Gryganskyi A.P."/>
            <person name="Golan J."/>
            <person name="Dolatabadi S."/>
            <person name="Mondo S."/>
            <person name="Robb S."/>
            <person name="Idnurm A."/>
            <person name="Muszewska A."/>
            <person name="Steczkiewicz K."/>
            <person name="Masonjones S."/>
            <person name="Liao H.L."/>
            <person name="Gajdeczka M.T."/>
            <person name="Anike F."/>
            <person name="Vuek A."/>
            <person name="Anishchenko I.M."/>
            <person name="Voigt K."/>
            <person name="de Hoog G.S."/>
            <person name="Smith M.E."/>
            <person name="Heitman J."/>
            <person name="Vilgalys R."/>
            <person name="Stajich J.E."/>
        </authorList>
    </citation>
    <scope>NUCLEOTIDE SEQUENCE [LARGE SCALE GENOMIC DNA]</scope>
    <source>
        <strain evidence="1 2">CBS 357.93</strain>
    </source>
</reference>
<dbReference type="OrthoDB" id="2286551at2759"/>
<comment type="caution">
    <text evidence="1">The sequence shown here is derived from an EMBL/GenBank/DDBJ whole genome shotgun (WGS) entry which is preliminary data.</text>
</comment>
<organism evidence="1 2">
    <name type="scientific">Rhizopus azygosporus</name>
    <name type="common">Rhizopus microsporus var. azygosporus</name>
    <dbReference type="NCBI Taxonomy" id="86630"/>
    <lineage>
        <taxon>Eukaryota</taxon>
        <taxon>Fungi</taxon>
        <taxon>Fungi incertae sedis</taxon>
        <taxon>Mucoromycota</taxon>
        <taxon>Mucoromycotina</taxon>
        <taxon>Mucoromycetes</taxon>
        <taxon>Mucorales</taxon>
        <taxon>Mucorineae</taxon>
        <taxon>Rhizopodaceae</taxon>
        <taxon>Rhizopus</taxon>
    </lineage>
</organism>
<sequence>MEELHKNMLNNYISDVKVERHIFNDITELFGSFNVEKDERDSIKLALFDIYKKASKQDRKLVDVLINL</sequence>
<evidence type="ECO:0000313" key="1">
    <source>
        <dbReference type="EMBL" id="RCH82489.1"/>
    </source>
</evidence>
<dbReference type="AlphaFoldDB" id="A0A367IY12"/>
<name>A0A367IY12_RHIAZ</name>
<proteinExistence type="predicted"/>
<keyword evidence="2" id="KW-1185">Reference proteome</keyword>
<dbReference type="Proteomes" id="UP000252139">
    <property type="component" value="Unassembled WGS sequence"/>
</dbReference>
<gene>
    <name evidence="1" type="ORF">CU097_007185</name>
</gene>